<name>X1P562_9ZZZZ</name>
<keyword evidence="3" id="KW-0274">FAD</keyword>
<dbReference type="PANTHER" id="PTHR42716">
    <property type="entry name" value="L-ASPARTATE OXIDASE"/>
    <property type="match status" value="1"/>
</dbReference>
<reference evidence="6" key="1">
    <citation type="journal article" date="2014" name="Front. Microbiol.">
        <title>High frequency of phylogenetically diverse reductive dehalogenase-homologous genes in deep subseafloor sedimentary metagenomes.</title>
        <authorList>
            <person name="Kawai M."/>
            <person name="Futagami T."/>
            <person name="Toyoda A."/>
            <person name="Takaki Y."/>
            <person name="Nishi S."/>
            <person name="Hori S."/>
            <person name="Arai W."/>
            <person name="Tsubouchi T."/>
            <person name="Morono Y."/>
            <person name="Uchiyama I."/>
            <person name="Ito T."/>
            <person name="Fujiyama A."/>
            <person name="Inagaki F."/>
            <person name="Takami H."/>
        </authorList>
    </citation>
    <scope>NUCLEOTIDE SEQUENCE</scope>
    <source>
        <strain evidence="6">Expedition CK06-06</strain>
    </source>
</reference>
<dbReference type="InterPro" id="IPR036188">
    <property type="entry name" value="FAD/NAD-bd_sf"/>
</dbReference>
<comment type="cofactor">
    <cofactor evidence="1">
        <name>FAD</name>
        <dbReference type="ChEBI" id="CHEBI:57692"/>
    </cofactor>
</comment>
<evidence type="ECO:0000256" key="1">
    <source>
        <dbReference type="ARBA" id="ARBA00001974"/>
    </source>
</evidence>
<feature type="non-terminal residue" evidence="6">
    <location>
        <position position="1"/>
    </location>
</feature>
<accession>X1P562</accession>
<comment type="caution">
    <text evidence="6">The sequence shown here is derived from an EMBL/GenBank/DDBJ whole genome shotgun (WGS) entry which is preliminary data.</text>
</comment>
<dbReference type="Pfam" id="PF00890">
    <property type="entry name" value="FAD_binding_2"/>
    <property type="match status" value="1"/>
</dbReference>
<keyword evidence="2" id="KW-0285">Flavoprotein</keyword>
<evidence type="ECO:0000256" key="2">
    <source>
        <dbReference type="ARBA" id="ARBA00022630"/>
    </source>
</evidence>
<gene>
    <name evidence="6" type="ORF">S06H3_56223</name>
</gene>
<proteinExistence type="predicted"/>
<organism evidence="6">
    <name type="scientific">marine sediment metagenome</name>
    <dbReference type="NCBI Taxonomy" id="412755"/>
    <lineage>
        <taxon>unclassified sequences</taxon>
        <taxon>metagenomes</taxon>
        <taxon>ecological metagenomes</taxon>
    </lineage>
</organism>
<dbReference type="PANTHER" id="PTHR42716:SF2">
    <property type="entry name" value="L-ASPARTATE OXIDASE, CHLOROPLASTIC"/>
    <property type="match status" value="1"/>
</dbReference>
<protein>
    <recommendedName>
        <fullName evidence="5">FAD-dependent oxidoreductase 2 FAD-binding domain-containing protein</fullName>
    </recommendedName>
</protein>
<keyword evidence="4" id="KW-0560">Oxidoreductase</keyword>
<evidence type="ECO:0000313" key="6">
    <source>
        <dbReference type="EMBL" id="GAI50963.1"/>
    </source>
</evidence>
<feature type="domain" description="FAD-dependent oxidoreductase 2 FAD-binding" evidence="5">
    <location>
        <begin position="3"/>
        <end position="69"/>
    </location>
</feature>
<dbReference type="Gene3D" id="3.50.50.60">
    <property type="entry name" value="FAD/NAD(P)-binding domain"/>
    <property type="match status" value="1"/>
</dbReference>
<dbReference type="GO" id="GO:0009435">
    <property type="term" value="P:NAD+ biosynthetic process"/>
    <property type="evidence" value="ECO:0007669"/>
    <property type="project" value="InterPro"/>
</dbReference>
<sequence>TWKAQGGIASVLDETDTFESHIADTLNAGCGISDEEIVDLVVLQGPGLIEQLIRWGTEFDLIDEHRDRHESIWFSAFGSG</sequence>
<evidence type="ECO:0000256" key="3">
    <source>
        <dbReference type="ARBA" id="ARBA00022827"/>
    </source>
</evidence>
<evidence type="ECO:0000259" key="5">
    <source>
        <dbReference type="Pfam" id="PF00890"/>
    </source>
</evidence>
<dbReference type="InterPro" id="IPR003953">
    <property type="entry name" value="FAD-dep_OxRdtase_2_FAD-bd"/>
</dbReference>
<dbReference type="EMBL" id="BARV01036149">
    <property type="protein sequence ID" value="GAI50963.1"/>
    <property type="molecule type" value="Genomic_DNA"/>
</dbReference>
<dbReference type="AlphaFoldDB" id="X1P562"/>
<dbReference type="GO" id="GO:0008734">
    <property type="term" value="F:L-aspartate oxidase activity"/>
    <property type="evidence" value="ECO:0007669"/>
    <property type="project" value="InterPro"/>
</dbReference>
<evidence type="ECO:0000256" key="4">
    <source>
        <dbReference type="ARBA" id="ARBA00023002"/>
    </source>
</evidence>
<dbReference type="InterPro" id="IPR005288">
    <property type="entry name" value="NadB"/>
</dbReference>
<dbReference type="SUPFAM" id="SSF51905">
    <property type="entry name" value="FAD/NAD(P)-binding domain"/>
    <property type="match status" value="1"/>
</dbReference>